<dbReference type="OrthoDB" id="3620552at2"/>
<dbReference type="InterPro" id="IPR026467">
    <property type="entry name" value="Ser/Gly_Cys_C_dom"/>
</dbReference>
<evidence type="ECO:0000313" key="3">
    <source>
        <dbReference type="EMBL" id="RSM86852.1"/>
    </source>
</evidence>
<comment type="caution">
    <text evidence="3">The sequence shown here is derived from an EMBL/GenBank/DDBJ whole genome shotgun (WGS) entry which is preliminary data.</text>
</comment>
<feature type="transmembrane region" description="Helical" evidence="2">
    <location>
        <begin position="178"/>
        <end position="195"/>
    </location>
</feature>
<proteinExistence type="predicted"/>
<dbReference type="EMBL" id="QHKI01000007">
    <property type="protein sequence ID" value="RSM86852.1"/>
    <property type="molecule type" value="Genomic_DNA"/>
</dbReference>
<sequence>MTATGEGNMEPWGISGPQFIGLYIGGVVVAFLLGFVLRKVMWPRERPTGPVTVEEVAFMRGGPFRVVDVAIAQLLQTGALRVERSGTLHATGVPARTPLEHAILQSLRRGRGNARIVKLLVRRHPAIVAIRASLANRGLIRSNTFAQVSVMNLPILLVFGIGIARLVNGIRLSRPVDLLWACLILTFGLLLARWFTAGKVKETSAGAELRRGLRSHGPDVHVRMPVVALTGVAGIVALGGLAAFPDATISVALASTDPMRWGFGSSSSSSSDSSSSSSCSSGSSCGGGGSSCGG</sequence>
<keyword evidence="2" id="KW-0472">Membrane</keyword>
<feature type="transmembrane region" description="Helical" evidence="2">
    <location>
        <begin position="145"/>
        <end position="166"/>
    </location>
</feature>
<feature type="region of interest" description="Disordered" evidence="1">
    <location>
        <begin position="264"/>
        <end position="294"/>
    </location>
</feature>
<evidence type="ECO:0000256" key="2">
    <source>
        <dbReference type="SAM" id="Phobius"/>
    </source>
</evidence>
<gene>
    <name evidence="3" type="ORF">DMH04_11350</name>
</gene>
<keyword evidence="2" id="KW-0812">Transmembrane</keyword>
<name>A0A428ZFI4_KIBAR</name>
<organism evidence="3 4">
    <name type="scientific">Kibdelosporangium aridum</name>
    <dbReference type="NCBI Taxonomy" id="2030"/>
    <lineage>
        <taxon>Bacteria</taxon>
        <taxon>Bacillati</taxon>
        <taxon>Actinomycetota</taxon>
        <taxon>Actinomycetes</taxon>
        <taxon>Pseudonocardiales</taxon>
        <taxon>Pseudonocardiaceae</taxon>
        <taxon>Kibdelosporangium</taxon>
    </lineage>
</organism>
<dbReference type="AlphaFoldDB" id="A0A428ZFI4"/>
<feature type="compositionally biased region" description="Low complexity" evidence="1">
    <location>
        <begin position="264"/>
        <end position="283"/>
    </location>
</feature>
<feature type="compositionally biased region" description="Gly residues" evidence="1">
    <location>
        <begin position="284"/>
        <end position="294"/>
    </location>
</feature>
<protein>
    <submittedName>
        <fullName evidence="3">TIGR04222 domain-containing membrane protein</fullName>
    </submittedName>
</protein>
<keyword evidence="2" id="KW-1133">Transmembrane helix</keyword>
<accession>A0A428ZFI4</accession>
<dbReference type="Proteomes" id="UP000287547">
    <property type="component" value="Unassembled WGS sequence"/>
</dbReference>
<feature type="transmembrane region" description="Helical" evidence="2">
    <location>
        <begin position="20"/>
        <end position="37"/>
    </location>
</feature>
<dbReference type="NCBIfam" id="TIGR04222">
    <property type="entry name" value="near_uncomplex"/>
    <property type="match status" value="1"/>
</dbReference>
<reference evidence="3 4" key="1">
    <citation type="submission" date="2018-05" db="EMBL/GenBank/DDBJ databases">
        <title>Evolution of GPA BGCs.</title>
        <authorList>
            <person name="Waglechner N."/>
            <person name="Wright G.D."/>
        </authorList>
    </citation>
    <scope>NUCLEOTIDE SEQUENCE [LARGE SCALE GENOMIC DNA]</scope>
    <source>
        <strain evidence="3 4">A82846</strain>
    </source>
</reference>
<feature type="transmembrane region" description="Helical" evidence="2">
    <location>
        <begin position="220"/>
        <end position="244"/>
    </location>
</feature>
<evidence type="ECO:0000313" key="4">
    <source>
        <dbReference type="Proteomes" id="UP000287547"/>
    </source>
</evidence>
<evidence type="ECO:0000256" key="1">
    <source>
        <dbReference type="SAM" id="MobiDB-lite"/>
    </source>
</evidence>